<feature type="non-terminal residue" evidence="1">
    <location>
        <position position="65"/>
    </location>
</feature>
<organism evidence="1">
    <name type="scientific">marine sediment metagenome</name>
    <dbReference type="NCBI Taxonomy" id="412755"/>
    <lineage>
        <taxon>unclassified sequences</taxon>
        <taxon>metagenomes</taxon>
        <taxon>ecological metagenomes</taxon>
    </lineage>
</organism>
<gene>
    <name evidence="1" type="ORF">LCGC14_2749040</name>
</gene>
<accession>A0A0F8Z2B4</accession>
<reference evidence="1" key="1">
    <citation type="journal article" date="2015" name="Nature">
        <title>Complex archaea that bridge the gap between prokaryotes and eukaryotes.</title>
        <authorList>
            <person name="Spang A."/>
            <person name="Saw J.H."/>
            <person name="Jorgensen S.L."/>
            <person name="Zaremba-Niedzwiedzka K."/>
            <person name="Martijn J."/>
            <person name="Lind A.E."/>
            <person name="van Eijk R."/>
            <person name="Schleper C."/>
            <person name="Guy L."/>
            <person name="Ettema T.J."/>
        </authorList>
    </citation>
    <scope>NUCLEOTIDE SEQUENCE</scope>
</reference>
<comment type="caution">
    <text evidence="1">The sequence shown here is derived from an EMBL/GenBank/DDBJ whole genome shotgun (WGS) entry which is preliminary data.</text>
</comment>
<name>A0A0F8Z2B4_9ZZZZ</name>
<evidence type="ECO:0000313" key="1">
    <source>
        <dbReference type="EMBL" id="KKK87857.1"/>
    </source>
</evidence>
<protein>
    <submittedName>
        <fullName evidence="1">Uncharacterized protein</fullName>
    </submittedName>
</protein>
<sequence length="65" mass="7327">MDTAGLTGEDAELYKQIVKASQSPVTSKEQLGQILLKTFHRTADPDTIEYKKVKHLFPKIVKKIV</sequence>
<proteinExistence type="predicted"/>
<dbReference type="EMBL" id="LAZR01050217">
    <property type="protein sequence ID" value="KKK87857.1"/>
    <property type="molecule type" value="Genomic_DNA"/>
</dbReference>
<dbReference type="AlphaFoldDB" id="A0A0F8Z2B4"/>